<protein>
    <submittedName>
        <fullName evidence="2">Uncharacterized protein</fullName>
    </submittedName>
</protein>
<dbReference type="VEuPathDB" id="MicrosporidiaDB:NBO_6g0119"/>
<reference evidence="2 3" key="1">
    <citation type="journal article" date="2013" name="BMC Genomics">
        <title>Comparative genomics of parasitic silkworm microsporidia reveal an association between genome expansion and host adaptation.</title>
        <authorList>
            <person name="Pan G."/>
            <person name="Xu J."/>
            <person name="Li T."/>
            <person name="Xia Q."/>
            <person name="Liu S.L."/>
            <person name="Zhang G."/>
            <person name="Li S."/>
            <person name="Li C."/>
            <person name="Liu H."/>
            <person name="Yang L."/>
            <person name="Liu T."/>
            <person name="Zhang X."/>
            <person name="Wu Z."/>
            <person name="Fan W."/>
            <person name="Dang X."/>
            <person name="Xiang H."/>
            <person name="Tao M."/>
            <person name="Li Y."/>
            <person name="Hu J."/>
            <person name="Li Z."/>
            <person name="Lin L."/>
            <person name="Luo J."/>
            <person name="Geng L."/>
            <person name="Wang L."/>
            <person name="Long M."/>
            <person name="Wan Y."/>
            <person name="He N."/>
            <person name="Zhang Z."/>
            <person name="Lu C."/>
            <person name="Keeling P.J."/>
            <person name="Wang J."/>
            <person name="Xiang Z."/>
            <person name="Zhou Z."/>
        </authorList>
    </citation>
    <scope>NUCLEOTIDE SEQUENCE [LARGE SCALE GENOMIC DNA]</scope>
    <source>
        <strain evidence="3">CQ1 / CVCC 102059</strain>
    </source>
</reference>
<keyword evidence="1" id="KW-1133">Transmembrane helix</keyword>
<gene>
    <name evidence="2" type="ORF">NBO_6g0119</name>
</gene>
<evidence type="ECO:0000313" key="2">
    <source>
        <dbReference type="EMBL" id="EOB15369.1"/>
    </source>
</evidence>
<dbReference type="AlphaFoldDB" id="R0MBR0"/>
<keyword evidence="3" id="KW-1185">Reference proteome</keyword>
<organism evidence="2 3">
    <name type="scientific">Nosema bombycis (strain CQ1 / CVCC 102059)</name>
    <name type="common">Microsporidian parasite</name>
    <name type="synonym">Pebrine of silkworm</name>
    <dbReference type="NCBI Taxonomy" id="578461"/>
    <lineage>
        <taxon>Eukaryota</taxon>
        <taxon>Fungi</taxon>
        <taxon>Fungi incertae sedis</taxon>
        <taxon>Microsporidia</taxon>
        <taxon>Nosematidae</taxon>
        <taxon>Nosema</taxon>
    </lineage>
</organism>
<dbReference type="Proteomes" id="UP000016927">
    <property type="component" value="Unassembled WGS sequence"/>
</dbReference>
<dbReference type="HOGENOM" id="CLU_3143527_0_0_1"/>
<accession>R0MBR0</accession>
<keyword evidence="1" id="KW-0812">Transmembrane</keyword>
<dbReference type="EMBL" id="KB908914">
    <property type="protein sequence ID" value="EOB15369.1"/>
    <property type="molecule type" value="Genomic_DNA"/>
</dbReference>
<keyword evidence="1" id="KW-0472">Membrane</keyword>
<proteinExistence type="predicted"/>
<name>R0MBR0_NOSB1</name>
<feature type="transmembrane region" description="Helical" evidence="1">
    <location>
        <begin position="12"/>
        <end position="32"/>
    </location>
</feature>
<sequence length="49" mass="6067">MANNVLKFFLHFVIQFLPFKMIVMMMIFFRLLKNVFEDHLLRMSLTMRI</sequence>
<evidence type="ECO:0000313" key="3">
    <source>
        <dbReference type="Proteomes" id="UP000016927"/>
    </source>
</evidence>
<evidence type="ECO:0000256" key="1">
    <source>
        <dbReference type="SAM" id="Phobius"/>
    </source>
</evidence>